<dbReference type="InterPro" id="IPR025525">
    <property type="entry name" value="hAT-like_transposase_RNase-H"/>
</dbReference>
<dbReference type="InterPro" id="IPR012337">
    <property type="entry name" value="RNaseH-like_sf"/>
</dbReference>
<feature type="domain" description="HAT C-terminal dimerisation" evidence="3">
    <location>
        <begin position="588"/>
        <end position="668"/>
    </location>
</feature>
<dbReference type="EMBL" id="JAXUIC010000011">
    <property type="protein sequence ID" value="KAK4563005.1"/>
    <property type="molecule type" value="Genomic_DNA"/>
</dbReference>
<keyword evidence="2" id="KW-0812">Transmembrane</keyword>
<keyword evidence="2" id="KW-1133">Transmembrane helix</keyword>
<evidence type="ECO:0000256" key="1">
    <source>
        <dbReference type="ARBA" id="ARBA00023125"/>
    </source>
</evidence>
<evidence type="ECO:0000256" key="2">
    <source>
        <dbReference type="SAM" id="Phobius"/>
    </source>
</evidence>
<dbReference type="InterPro" id="IPR008906">
    <property type="entry name" value="HATC_C_dom"/>
</dbReference>
<keyword evidence="6" id="KW-1185">Reference proteome</keyword>
<feature type="domain" description="hAT-like transposase RNase-H fold" evidence="4">
    <location>
        <begin position="429"/>
        <end position="528"/>
    </location>
</feature>
<gene>
    <name evidence="5" type="ORF">RGQ29_005478</name>
</gene>
<dbReference type="PANTHER" id="PTHR46481">
    <property type="entry name" value="ZINC FINGER BED DOMAIN-CONTAINING PROTEIN 4"/>
    <property type="match status" value="1"/>
</dbReference>
<dbReference type="InterPro" id="IPR052035">
    <property type="entry name" value="ZnF_BED_domain_contain"/>
</dbReference>
<dbReference type="Pfam" id="PF05699">
    <property type="entry name" value="Dimer_Tnp_hAT"/>
    <property type="match status" value="1"/>
</dbReference>
<evidence type="ECO:0000259" key="3">
    <source>
        <dbReference type="Pfam" id="PF05699"/>
    </source>
</evidence>
<dbReference type="SMART" id="SM00614">
    <property type="entry name" value="ZnF_BED"/>
    <property type="match status" value="1"/>
</dbReference>
<evidence type="ECO:0000313" key="5">
    <source>
        <dbReference type="EMBL" id="KAK4563005.1"/>
    </source>
</evidence>
<feature type="transmembrane region" description="Helical" evidence="2">
    <location>
        <begin position="70"/>
        <end position="94"/>
    </location>
</feature>
<evidence type="ECO:0000259" key="4">
    <source>
        <dbReference type="Pfam" id="PF14372"/>
    </source>
</evidence>
<evidence type="ECO:0000313" key="6">
    <source>
        <dbReference type="Proteomes" id="UP001324115"/>
    </source>
</evidence>
<dbReference type="AlphaFoldDB" id="A0AAN7E4E1"/>
<organism evidence="5 6">
    <name type="scientific">Quercus rubra</name>
    <name type="common">Northern red oak</name>
    <name type="synonym">Quercus borealis</name>
    <dbReference type="NCBI Taxonomy" id="3512"/>
    <lineage>
        <taxon>Eukaryota</taxon>
        <taxon>Viridiplantae</taxon>
        <taxon>Streptophyta</taxon>
        <taxon>Embryophyta</taxon>
        <taxon>Tracheophyta</taxon>
        <taxon>Spermatophyta</taxon>
        <taxon>Magnoliopsida</taxon>
        <taxon>eudicotyledons</taxon>
        <taxon>Gunneridae</taxon>
        <taxon>Pentapetalae</taxon>
        <taxon>rosids</taxon>
        <taxon>fabids</taxon>
        <taxon>Fagales</taxon>
        <taxon>Fagaceae</taxon>
        <taxon>Quercus</taxon>
    </lineage>
</organism>
<protein>
    <recommendedName>
        <fullName evidence="7">BED-type domain-containing protein</fullName>
    </recommendedName>
</protein>
<dbReference type="Proteomes" id="UP001324115">
    <property type="component" value="Unassembled WGS sequence"/>
</dbReference>
<keyword evidence="2" id="KW-0472">Membrane</keyword>
<dbReference type="GO" id="GO:0003677">
    <property type="term" value="F:DNA binding"/>
    <property type="evidence" value="ECO:0007669"/>
    <property type="project" value="UniProtKB-KW"/>
</dbReference>
<dbReference type="GO" id="GO:0046983">
    <property type="term" value="F:protein dimerization activity"/>
    <property type="evidence" value="ECO:0007669"/>
    <property type="project" value="InterPro"/>
</dbReference>
<dbReference type="SUPFAM" id="SSF53098">
    <property type="entry name" value="Ribonuclease H-like"/>
    <property type="match status" value="1"/>
</dbReference>
<dbReference type="Pfam" id="PF14372">
    <property type="entry name" value="hAT-like_RNase-H"/>
    <property type="match status" value="1"/>
</dbReference>
<reference evidence="5 6" key="1">
    <citation type="journal article" date="2023" name="G3 (Bethesda)">
        <title>A haplotype-resolved chromosome-scale genome for Quercus rubra L. provides insights into the genetics of adaptive traits for red oak species.</title>
        <authorList>
            <person name="Kapoor B."/>
            <person name="Jenkins J."/>
            <person name="Schmutz J."/>
            <person name="Zhebentyayeva T."/>
            <person name="Kuelheim C."/>
            <person name="Coggeshall M."/>
            <person name="Heim C."/>
            <person name="Lasky J.R."/>
            <person name="Leites L."/>
            <person name="Islam-Faridi N."/>
            <person name="Romero-Severson J."/>
            <person name="DeLeo V.L."/>
            <person name="Lucas S.M."/>
            <person name="Lazic D."/>
            <person name="Gailing O."/>
            <person name="Carlson J."/>
            <person name="Staton M."/>
        </authorList>
    </citation>
    <scope>NUCLEOTIDE SEQUENCE [LARGE SCALE GENOMIC DNA]</scope>
    <source>
        <strain evidence="5">Pseudo-F2</strain>
    </source>
</reference>
<accession>A0AAN7E4E1</accession>
<dbReference type="PANTHER" id="PTHR46481:SF11">
    <property type="entry name" value="ZINC FINGER BED DOMAIN-CONTAINING PROTEIN RICESLEEPER 2-LIKE"/>
    <property type="match status" value="1"/>
</dbReference>
<proteinExistence type="predicted"/>
<comment type="caution">
    <text evidence="5">The sequence shown here is derived from an EMBL/GenBank/DDBJ whole genome shotgun (WGS) entry which is preliminary data.</text>
</comment>
<evidence type="ECO:0008006" key="7">
    <source>
        <dbReference type="Google" id="ProtNLM"/>
    </source>
</evidence>
<sequence length="668" mass="77653">MAITHASLSPQHHSDTPSAQSLISAHAISHSRLPQSSPSLRHSLNSVPHFSSRSFCFQILDFFFQRFIKICLEVLIMWWFIEFVVMIIMFIWVLGGKRKTSSDVWDHFTRKKIDGKFKAQYHHCSKLYLGDSNMGTTHLRNHLAKCPRLKFKDIWDITMSLNAYQLDQVKVMNNLARMTILHEYLLSIVDHIGFREFVASLQPLFKLVSRNTLKSDILKIYDNEREKVLKMTDKNGRRMVITTDMWTSSNKKRGFMIITAHFNDHTWTFVYVPSPHTKDVLTEVIFNCFLEWNIDRKLSTITVDNCSTNDAMIRLFLNKLDTSFLMLGGSMLHMRCAAHILNLIVQDELSLIGDDIERIRDSVIYWTGSPKMRQKFEENAHQFCVQCTKELVLNCKTHWNSIYLMLSTALIYKDVFSLELFHSVTEFFSDYKYPTINMYFTLVCELKIPLNEWSLSSNKMISTMTESMLARFNSYWANVSVFMAVAAILDPRYKMKLLKFYYPNIYGDNSDLEIEKIKNLCYDLLDEYGDIDESLIDNEENSHIPVGTSSPVAQMKFRLSGEMSSFDLFVNNSSSSSKKHVKARMKFDHFIDEGVLKRNEDFNILGWWKSNGRKYHTLQRIARDILAILVTTVASESAFSISGRLLSPHHSRLHPKTIEAIMCAQNWL</sequence>
<keyword evidence="1" id="KW-0238">DNA-binding</keyword>
<name>A0AAN7E4E1_QUERU</name>